<reference evidence="2" key="1">
    <citation type="submission" date="2020-12" db="EMBL/GenBank/DDBJ databases">
        <title>Pontibaca salina gen. nov., sp. nov., isolated from marine sediment.</title>
        <authorList>
            <person name="Bo J."/>
            <person name="Wang S."/>
            <person name="Song X."/>
            <person name="Du Z."/>
        </authorList>
    </citation>
    <scope>NUCLEOTIDE SEQUENCE</scope>
    <source>
        <strain evidence="2">S1109L</strain>
    </source>
</reference>
<organism evidence="2 3">
    <name type="scientific">Pontibaca salina</name>
    <dbReference type="NCBI Taxonomy" id="2795731"/>
    <lineage>
        <taxon>Bacteria</taxon>
        <taxon>Pseudomonadati</taxon>
        <taxon>Pseudomonadota</taxon>
        <taxon>Alphaproteobacteria</taxon>
        <taxon>Rhodobacterales</taxon>
        <taxon>Roseobacteraceae</taxon>
        <taxon>Pontibaca</taxon>
    </lineage>
</organism>
<dbReference type="Proteomes" id="UP000613255">
    <property type="component" value="Unassembled WGS sequence"/>
</dbReference>
<gene>
    <name evidence="2" type="ORF">JAO82_08985</name>
</gene>
<proteinExistence type="predicted"/>
<sequence length="172" mass="18859">MKFSARLPALAAAFLVAQSLASFADEGMTPYGTAKVDMHEYPEINQVFDVNYEDPNGLVTLAAFVKNTRKVVPGKTVVVSHGPELRAFAKQNYDKYYGLMDMMAELADQGVEFRMCSNAVRAAGYKPEDMHGFVTVVPAGFAEVVLLQSEGYEYINPIPLPVGGLRELEEAN</sequence>
<keyword evidence="1" id="KW-0732">Signal</keyword>
<dbReference type="PANTHER" id="PTHR37691">
    <property type="entry name" value="BLR3518 PROTEIN"/>
    <property type="match status" value="1"/>
</dbReference>
<protein>
    <submittedName>
        <fullName evidence="2">DsrE family protein</fullName>
    </submittedName>
</protein>
<dbReference type="SUPFAM" id="SSF75169">
    <property type="entry name" value="DsrEFH-like"/>
    <property type="match status" value="1"/>
</dbReference>
<feature type="signal peptide" evidence="1">
    <location>
        <begin position="1"/>
        <end position="24"/>
    </location>
</feature>
<dbReference type="AlphaFoldDB" id="A0A934HKY8"/>
<dbReference type="InterPro" id="IPR027396">
    <property type="entry name" value="DsrEFH-like"/>
</dbReference>
<comment type="caution">
    <text evidence="2">The sequence shown here is derived from an EMBL/GenBank/DDBJ whole genome shotgun (WGS) entry which is preliminary data.</text>
</comment>
<evidence type="ECO:0000313" key="2">
    <source>
        <dbReference type="EMBL" id="MBI6630018.1"/>
    </source>
</evidence>
<feature type="chain" id="PRO_5037849022" evidence="1">
    <location>
        <begin position="25"/>
        <end position="172"/>
    </location>
</feature>
<keyword evidence="3" id="KW-1185">Reference proteome</keyword>
<evidence type="ECO:0000313" key="3">
    <source>
        <dbReference type="Proteomes" id="UP000613255"/>
    </source>
</evidence>
<dbReference type="PANTHER" id="PTHR37691:SF1">
    <property type="entry name" value="BLR3518 PROTEIN"/>
    <property type="match status" value="1"/>
</dbReference>
<dbReference type="Gene3D" id="3.40.1260.10">
    <property type="entry name" value="DsrEFH-like"/>
    <property type="match status" value="1"/>
</dbReference>
<name>A0A934HKY8_9RHOB</name>
<dbReference type="RefSeq" id="WP_198686044.1">
    <property type="nucleotide sequence ID" value="NZ_JAEIJD010000006.1"/>
</dbReference>
<evidence type="ECO:0000256" key="1">
    <source>
        <dbReference type="SAM" id="SignalP"/>
    </source>
</evidence>
<dbReference type="Pfam" id="PF02635">
    <property type="entry name" value="DsrE"/>
    <property type="match status" value="1"/>
</dbReference>
<dbReference type="InterPro" id="IPR003787">
    <property type="entry name" value="Sulphur_relay_DsrE/F-like"/>
</dbReference>
<accession>A0A934HKY8</accession>
<dbReference type="EMBL" id="JAEIJD010000006">
    <property type="protein sequence ID" value="MBI6630018.1"/>
    <property type="molecule type" value="Genomic_DNA"/>
</dbReference>